<evidence type="ECO:0000256" key="2">
    <source>
        <dbReference type="PIRSR" id="PIRSR000137-2"/>
    </source>
</evidence>
<dbReference type="InterPro" id="IPR000172">
    <property type="entry name" value="GMC_OxRdtase_N"/>
</dbReference>
<dbReference type="PROSITE" id="PS00624">
    <property type="entry name" value="GMC_OXRED_2"/>
    <property type="match status" value="1"/>
</dbReference>
<dbReference type="InterPro" id="IPR007867">
    <property type="entry name" value="GMC_OxRtase_C"/>
</dbReference>
<keyword evidence="2" id="KW-0285">Flavoprotein</keyword>
<dbReference type="Pfam" id="PF00732">
    <property type="entry name" value="GMC_oxred_N"/>
    <property type="match status" value="1"/>
</dbReference>
<dbReference type="PANTHER" id="PTHR11552:SF217">
    <property type="entry name" value="GLUCOSE DEHYDROGENASE [FAD, QUINONE]"/>
    <property type="match status" value="1"/>
</dbReference>
<dbReference type="AlphaFoldDB" id="A0AAW2GSG0"/>
<dbReference type="Gene3D" id="3.30.560.10">
    <property type="entry name" value="Glucose Oxidase, domain 3"/>
    <property type="match status" value="1"/>
</dbReference>
<evidence type="ECO:0000256" key="3">
    <source>
        <dbReference type="SAM" id="SignalP"/>
    </source>
</evidence>
<dbReference type="SUPFAM" id="SSF54373">
    <property type="entry name" value="FAD-linked reductases, C-terminal domain"/>
    <property type="match status" value="1"/>
</dbReference>
<dbReference type="GO" id="GO:0016614">
    <property type="term" value="F:oxidoreductase activity, acting on CH-OH group of donors"/>
    <property type="evidence" value="ECO:0007669"/>
    <property type="project" value="InterPro"/>
</dbReference>
<dbReference type="EMBL" id="JADYXP020000002">
    <property type="protein sequence ID" value="KAL0130230.1"/>
    <property type="molecule type" value="Genomic_DNA"/>
</dbReference>
<dbReference type="SUPFAM" id="SSF51905">
    <property type="entry name" value="FAD/NAD(P)-binding domain"/>
    <property type="match status" value="1"/>
</dbReference>
<keyword evidence="2" id="KW-0274">FAD</keyword>
<gene>
    <name evidence="5" type="ORF">PUN28_002071</name>
</gene>
<keyword evidence="3" id="KW-0732">Signal</keyword>
<feature type="binding site" evidence="2">
    <location>
        <position position="312"/>
    </location>
    <ligand>
        <name>FAD</name>
        <dbReference type="ChEBI" id="CHEBI:57692"/>
    </ligand>
</feature>
<proteinExistence type="inferred from homology"/>
<dbReference type="InterPro" id="IPR012132">
    <property type="entry name" value="GMC_OxRdtase"/>
</dbReference>
<dbReference type="Pfam" id="PF05199">
    <property type="entry name" value="GMC_oxred_C"/>
    <property type="match status" value="1"/>
</dbReference>
<sequence>MQWYFVWLVLACYTSIIQVKTHQQTQAASDYVTTECCSCHFEDTHYMNPVCGDVNSFMTLVQHAILSKCDIADPCRRLGRDEAPNENEWFDFVIVGAGVAGSIIARRLSESSWRRVLLIEAGPEEPSMTAVPGFAFNALNTSLDWNFMTEPTSPHPTACLATGGVCTWPRGKMIAGTGGLHGMMYIRGHPEIYNRWAREGNSGWSYDEISHYFERVENPIDPTILSDKPRSLKERGPMHIQYYPHKPNFADELLTAADELGYRTSKLKEYNQTGFMVAPMTVHNGMRLTSSKAYLRPVYDRKNLRVLTNAQVTKILISPWENKAYGVELVDKNGRKTTVKCDKEIILAAGAIGSPHILLNSGLGPEEDLIKLGIKVYKDLPVGKNLHNHVSVGVPMSIKDVPYKTITMEAVNEYLKSKTGPLSSTGITQVTAFLESSYAVNGVPDIQIFFDGFSSSCSKTGLPNECINGESQFNCPDRRDIMARPTVVYAESRGSLKLRSTNPLDPPLIYPNYFTNEKDLIVLLEGIKQVSKLIDTRAMKKWDLRLEQTRNPLCSDYHFGTDAFWICQIRAETGPENHQAGTCKLGPNTDPSAVVDSELRVHGISNIRVADASIFPIVPNSNPIAGIMMVAEKAADMINNAWPSKL</sequence>
<comment type="caution">
    <text evidence="5">The sequence shown here is derived from an EMBL/GenBank/DDBJ whole genome shotgun (WGS) entry which is preliminary data.</text>
</comment>
<feature type="domain" description="Glucose-methanol-choline oxidoreductase N-terminal" evidence="4">
    <location>
        <begin position="350"/>
        <end position="364"/>
    </location>
</feature>
<dbReference type="InterPro" id="IPR036188">
    <property type="entry name" value="FAD/NAD-bd_sf"/>
</dbReference>
<dbReference type="PIRSF" id="PIRSF000137">
    <property type="entry name" value="Alcohol_oxidase"/>
    <property type="match status" value="1"/>
</dbReference>
<feature type="chain" id="PRO_5043845089" description="Glucose-methanol-choline oxidoreductase N-terminal domain-containing protein" evidence="3">
    <location>
        <begin position="20"/>
        <end position="646"/>
    </location>
</feature>
<evidence type="ECO:0000313" key="5">
    <source>
        <dbReference type="EMBL" id="KAL0130230.1"/>
    </source>
</evidence>
<feature type="binding site" evidence="2">
    <location>
        <position position="177"/>
    </location>
    <ligand>
        <name>FAD</name>
        <dbReference type="ChEBI" id="CHEBI:57692"/>
    </ligand>
</feature>
<comment type="similarity">
    <text evidence="1">Belongs to the GMC oxidoreductase family.</text>
</comment>
<dbReference type="Proteomes" id="UP001430953">
    <property type="component" value="Unassembled WGS sequence"/>
</dbReference>
<evidence type="ECO:0000259" key="4">
    <source>
        <dbReference type="PROSITE" id="PS00624"/>
    </source>
</evidence>
<accession>A0AAW2GSG0</accession>
<protein>
    <recommendedName>
        <fullName evidence="4">Glucose-methanol-choline oxidoreductase N-terminal domain-containing protein</fullName>
    </recommendedName>
</protein>
<organism evidence="5 6">
    <name type="scientific">Cardiocondyla obscurior</name>
    <dbReference type="NCBI Taxonomy" id="286306"/>
    <lineage>
        <taxon>Eukaryota</taxon>
        <taxon>Metazoa</taxon>
        <taxon>Ecdysozoa</taxon>
        <taxon>Arthropoda</taxon>
        <taxon>Hexapoda</taxon>
        <taxon>Insecta</taxon>
        <taxon>Pterygota</taxon>
        <taxon>Neoptera</taxon>
        <taxon>Endopterygota</taxon>
        <taxon>Hymenoptera</taxon>
        <taxon>Apocrita</taxon>
        <taxon>Aculeata</taxon>
        <taxon>Formicoidea</taxon>
        <taxon>Formicidae</taxon>
        <taxon>Myrmicinae</taxon>
        <taxon>Cardiocondyla</taxon>
    </lineage>
</organism>
<name>A0AAW2GSG0_9HYME</name>
<dbReference type="PANTHER" id="PTHR11552">
    <property type="entry name" value="GLUCOSE-METHANOL-CHOLINE GMC OXIDOREDUCTASE"/>
    <property type="match status" value="1"/>
</dbReference>
<evidence type="ECO:0000256" key="1">
    <source>
        <dbReference type="ARBA" id="ARBA00010790"/>
    </source>
</evidence>
<evidence type="ECO:0000313" key="6">
    <source>
        <dbReference type="Proteomes" id="UP001430953"/>
    </source>
</evidence>
<dbReference type="GO" id="GO:0050660">
    <property type="term" value="F:flavin adenine dinucleotide binding"/>
    <property type="evidence" value="ECO:0007669"/>
    <property type="project" value="InterPro"/>
</dbReference>
<dbReference type="Gene3D" id="3.50.50.60">
    <property type="entry name" value="FAD/NAD(P)-binding domain"/>
    <property type="match status" value="1"/>
</dbReference>
<feature type="signal peptide" evidence="3">
    <location>
        <begin position="1"/>
        <end position="19"/>
    </location>
</feature>
<reference evidence="5 6" key="1">
    <citation type="submission" date="2023-03" db="EMBL/GenBank/DDBJ databases">
        <title>High recombination rates correlate with genetic variation in Cardiocondyla obscurior ants.</title>
        <authorList>
            <person name="Errbii M."/>
        </authorList>
    </citation>
    <scope>NUCLEOTIDE SEQUENCE [LARGE SCALE GENOMIC DNA]</scope>
    <source>
        <strain evidence="5">Alpha-2009</strain>
        <tissue evidence="5">Whole body</tissue>
    </source>
</reference>
<keyword evidence="6" id="KW-1185">Reference proteome</keyword>
<comment type="cofactor">
    <cofactor evidence="2">
        <name>FAD</name>
        <dbReference type="ChEBI" id="CHEBI:57692"/>
    </cofactor>
</comment>